<gene>
    <name evidence="8" type="primary">ESF2</name>
    <name evidence="8" type="ORF">TWF696_006474</name>
</gene>
<evidence type="ECO:0000256" key="2">
    <source>
        <dbReference type="ARBA" id="ARBA00005819"/>
    </source>
</evidence>
<dbReference type="PANTHER" id="PTHR12311:SF7">
    <property type="entry name" value="ACTIVATOR OF BASAL TRANSCRIPTION 1"/>
    <property type="match status" value="1"/>
</dbReference>
<keyword evidence="3" id="KW-0694">RNA-binding</keyword>
<comment type="subcellular location">
    <subcellularLocation>
        <location evidence="1">Nucleus</location>
        <location evidence="1">Nucleolus</location>
    </subcellularLocation>
</comment>
<sequence>MPSRARASDWMRTASDDDDSAAEHGYSSDEDQRTQISRPTKRRRLSESESEDEEEDDENISDEEEVQRPVNQRRKRPTHTEEEIDGEEDEDDDDDEDEDNSDDSDEDEDEAERSLPAIATIPLKKTKSTSTSAIKPTKSIRQTPAQALASKSRLEKTGVCFLSRIPPYMPPSQIRHLLSPFGTINRIFLSPEPPAAYQKRIKSGGNKKKQFTEGWVEFASKKSARWCADSLNAQQVGGRKGGWWYDDVWNIKYLPDLTWNKLTEQLASENAERQARLRAEIAQTTRENKTYLRNVERAKMIENMQAAAKEKKRKSADDNAGEADPAADKPDERDKIRRTFKQRTAVTKTVKGNEKREAGGEKSEAMKKLLSSVF</sequence>
<dbReference type="GO" id="GO:0005730">
    <property type="term" value="C:nucleolus"/>
    <property type="evidence" value="ECO:0007669"/>
    <property type="project" value="UniProtKB-SubCell"/>
</dbReference>
<feature type="compositionally biased region" description="Basic and acidic residues" evidence="7">
    <location>
        <begin position="326"/>
        <end position="337"/>
    </location>
</feature>
<evidence type="ECO:0000256" key="7">
    <source>
        <dbReference type="SAM" id="MobiDB-lite"/>
    </source>
</evidence>
<feature type="region of interest" description="Disordered" evidence="7">
    <location>
        <begin position="305"/>
        <end position="374"/>
    </location>
</feature>
<proteinExistence type="inferred from homology"/>
<dbReference type="GO" id="GO:0000447">
    <property type="term" value="P:endonucleolytic cleavage in ITS1 to separate SSU-rRNA from 5.8S rRNA and LSU-rRNA from tricistronic rRNA transcript (SSU-rRNA, 5.8S rRNA, LSU-rRNA)"/>
    <property type="evidence" value="ECO:0007669"/>
    <property type="project" value="TreeGrafter"/>
</dbReference>
<keyword evidence="4" id="KW-0539">Nucleus</keyword>
<comment type="function">
    <text evidence="5">Involved in the small subunit (SSU) processome assembly and function, and in the 18S rRNA synthesis. Required for the early cleavages at sites A0, A1 and A2.</text>
</comment>
<protein>
    <recommendedName>
        <fullName evidence="6">18S rRNA factor 2</fullName>
    </recommendedName>
</protein>
<evidence type="ECO:0000313" key="9">
    <source>
        <dbReference type="Proteomes" id="UP001375240"/>
    </source>
</evidence>
<dbReference type="InterPro" id="IPR012677">
    <property type="entry name" value="Nucleotide-bd_a/b_plait_sf"/>
</dbReference>
<dbReference type="AlphaFoldDB" id="A0AAV9UZN4"/>
<evidence type="ECO:0000256" key="6">
    <source>
        <dbReference type="ARBA" id="ARBA00032634"/>
    </source>
</evidence>
<dbReference type="EMBL" id="JAVHNQ010000004">
    <property type="protein sequence ID" value="KAK6350238.1"/>
    <property type="molecule type" value="Genomic_DNA"/>
</dbReference>
<dbReference type="GO" id="GO:0000472">
    <property type="term" value="P:endonucleolytic cleavage to generate mature 5'-end of SSU-rRNA from (SSU-rRNA, 5.8S rRNA, LSU-rRNA)"/>
    <property type="evidence" value="ECO:0007669"/>
    <property type="project" value="TreeGrafter"/>
</dbReference>
<evidence type="ECO:0000313" key="8">
    <source>
        <dbReference type="EMBL" id="KAK6350238.1"/>
    </source>
</evidence>
<evidence type="ECO:0000256" key="5">
    <source>
        <dbReference type="ARBA" id="ARBA00025024"/>
    </source>
</evidence>
<dbReference type="InterPro" id="IPR039119">
    <property type="entry name" value="ABT1/Esf2"/>
</dbReference>
<evidence type="ECO:0000256" key="3">
    <source>
        <dbReference type="ARBA" id="ARBA00022884"/>
    </source>
</evidence>
<feature type="compositionally biased region" description="Acidic residues" evidence="7">
    <location>
        <begin position="48"/>
        <end position="65"/>
    </location>
</feature>
<evidence type="ECO:0000256" key="4">
    <source>
        <dbReference type="ARBA" id="ARBA00023242"/>
    </source>
</evidence>
<dbReference type="InterPro" id="IPR035979">
    <property type="entry name" value="RBD_domain_sf"/>
</dbReference>
<dbReference type="Gene3D" id="3.30.70.330">
    <property type="match status" value="1"/>
</dbReference>
<reference evidence="8 9" key="1">
    <citation type="submission" date="2019-10" db="EMBL/GenBank/DDBJ databases">
        <authorList>
            <person name="Palmer J.M."/>
        </authorList>
    </citation>
    <scope>NUCLEOTIDE SEQUENCE [LARGE SCALE GENOMIC DNA]</scope>
    <source>
        <strain evidence="8 9">TWF696</strain>
    </source>
</reference>
<dbReference type="GO" id="GO:0034462">
    <property type="term" value="P:small-subunit processome assembly"/>
    <property type="evidence" value="ECO:0007669"/>
    <property type="project" value="TreeGrafter"/>
</dbReference>
<dbReference type="GO" id="GO:0000480">
    <property type="term" value="P:endonucleolytic cleavage in 5'-ETS of tricistronic rRNA transcript (SSU-rRNA, 5.8S rRNA, LSU-rRNA)"/>
    <property type="evidence" value="ECO:0007669"/>
    <property type="project" value="TreeGrafter"/>
</dbReference>
<accession>A0AAV9UZN4</accession>
<feature type="region of interest" description="Disordered" evidence="7">
    <location>
        <begin position="1"/>
        <end position="149"/>
    </location>
</feature>
<feature type="compositionally biased region" description="Basic and acidic residues" evidence="7">
    <location>
        <begin position="351"/>
        <end position="367"/>
    </location>
</feature>
<evidence type="ECO:0000256" key="1">
    <source>
        <dbReference type="ARBA" id="ARBA00004604"/>
    </source>
</evidence>
<dbReference type="Proteomes" id="UP001375240">
    <property type="component" value="Unassembled WGS sequence"/>
</dbReference>
<feature type="compositionally biased region" description="Low complexity" evidence="7">
    <location>
        <begin position="120"/>
        <end position="140"/>
    </location>
</feature>
<comment type="caution">
    <text evidence="8">The sequence shown here is derived from an EMBL/GenBank/DDBJ whole genome shotgun (WGS) entry which is preliminary data.</text>
</comment>
<comment type="similarity">
    <text evidence="2">Belongs to the ESF2/ABP1 family.</text>
</comment>
<feature type="compositionally biased region" description="Acidic residues" evidence="7">
    <location>
        <begin position="82"/>
        <end position="111"/>
    </location>
</feature>
<dbReference type="InterPro" id="IPR034353">
    <property type="entry name" value="ABT1/ESF2_RRM"/>
</dbReference>
<name>A0AAV9UZN4_9PEZI</name>
<dbReference type="SUPFAM" id="SSF54928">
    <property type="entry name" value="RNA-binding domain, RBD"/>
    <property type="match status" value="1"/>
</dbReference>
<organism evidence="8 9">
    <name type="scientific">Orbilia brochopaga</name>
    <dbReference type="NCBI Taxonomy" id="3140254"/>
    <lineage>
        <taxon>Eukaryota</taxon>
        <taxon>Fungi</taxon>
        <taxon>Dikarya</taxon>
        <taxon>Ascomycota</taxon>
        <taxon>Pezizomycotina</taxon>
        <taxon>Orbiliomycetes</taxon>
        <taxon>Orbiliales</taxon>
        <taxon>Orbiliaceae</taxon>
        <taxon>Orbilia</taxon>
    </lineage>
</organism>
<dbReference type="CDD" id="cd12263">
    <property type="entry name" value="RRM_ABT1_like"/>
    <property type="match status" value="1"/>
</dbReference>
<dbReference type="GO" id="GO:0003723">
    <property type="term" value="F:RNA binding"/>
    <property type="evidence" value="ECO:0007669"/>
    <property type="project" value="UniProtKB-KW"/>
</dbReference>
<keyword evidence="9" id="KW-1185">Reference proteome</keyword>
<dbReference type="PANTHER" id="PTHR12311">
    <property type="entry name" value="ACTIVATOR OF BASAL TRANSCRIPTION 1"/>
    <property type="match status" value="1"/>
</dbReference>